<dbReference type="InterPro" id="IPR025359">
    <property type="entry name" value="SduA_C"/>
</dbReference>
<dbReference type="Gene3D" id="3.40.50.2300">
    <property type="match status" value="1"/>
</dbReference>
<dbReference type="PROSITE" id="PS50110">
    <property type="entry name" value="RESPONSE_REGULATORY"/>
    <property type="match status" value="1"/>
</dbReference>
<dbReference type="AlphaFoldDB" id="A0A2S9Y666"/>
<dbReference type="CDD" id="cd00156">
    <property type="entry name" value="REC"/>
    <property type="match status" value="1"/>
</dbReference>
<sequence>MISHVPNSVLVVEDHDSSAADYVRWLTESGYRVARASARDDALSEARRSRPDVVVLDLSLPSAPNRADEDVRHGLDLLDRLIRDDPFRAIIIVTATNDAEITRTVLQQTNGGEFVFKDAENLETDLREAVAVALAHPAYSMSRAIRRFREMLDEELPEDDYRKFIHEHWYVLLGPEYNDCRSPHEIARGAKVDLFAVRHDGFPDLWELKRPRDPVFSRYNDWLYHSPETSKGLGQLVDYCDVVRHEPQLTRSYEARKGLTSVAMNRPRGFLVIGRYTGTDDERKAQRDRVRLENSYYAGLMLLTYDDLVERAEQYLSLLHRYRPEPHR</sequence>
<comment type="caution">
    <text evidence="3">The sequence shown here is derived from an EMBL/GenBank/DDBJ whole genome shotgun (WGS) entry which is preliminary data.</text>
</comment>
<proteinExistence type="predicted"/>
<dbReference type="OrthoDB" id="5500803at2"/>
<dbReference type="SMART" id="SM00448">
    <property type="entry name" value="REC"/>
    <property type="match status" value="1"/>
</dbReference>
<reference evidence="3 4" key="1">
    <citation type="submission" date="2018-03" db="EMBL/GenBank/DDBJ databases">
        <title>Draft Genome Sequences of the Obligatory Marine Myxobacteria Enhygromyxa salina SWB007.</title>
        <authorList>
            <person name="Poehlein A."/>
            <person name="Moghaddam J.A."/>
            <person name="Harms H."/>
            <person name="Alanjari M."/>
            <person name="Koenig G.M."/>
            <person name="Daniel R."/>
            <person name="Schaeberle T.F."/>
        </authorList>
    </citation>
    <scope>NUCLEOTIDE SEQUENCE [LARGE SCALE GENOMIC DNA]</scope>
    <source>
        <strain evidence="3 4">SWB007</strain>
    </source>
</reference>
<organism evidence="3 4">
    <name type="scientific">Enhygromyxa salina</name>
    <dbReference type="NCBI Taxonomy" id="215803"/>
    <lineage>
        <taxon>Bacteria</taxon>
        <taxon>Pseudomonadati</taxon>
        <taxon>Myxococcota</taxon>
        <taxon>Polyangia</taxon>
        <taxon>Nannocystales</taxon>
        <taxon>Nannocystaceae</taxon>
        <taxon>Enhygromyxa</taxon>
    </lineage>
</organism>
<dbReference type="InterPro" id="IPR001789">
    <property type="entry name" value="Sig_transdc_resp-reg_receiver"/>
</dbReference>
<evidence type="ECO:0000256" key="1">
    <source>
        <dbReference type="PROSITE-ProRule" id="PRU00169"/>
    </source>
</evidence>
<feature type="modified residue" description="4-aspartylphosphate" evidence="1">
    <location>
        <position position="57"/>
    </location>
</feature>
<evidence type="ECO:0000259" key="2">
    <source>
        <dbReference type="PROSITE" id="PS50110"/>
    </source>
</evidence>
<feature type="domain" description="Response regulatory" evidence="2">
    <location>
        <begin position="8"/>
        <end position="132"/>
    </location>
</feature>
<dbReference type="RefSeq" id="WP_106092895.1">
    <property type="nucleotide sequence ID" value="NZ_PVNL01000118.1"/>
</dbReference>
<dbReference type="InterPro" id="IPR011006">
    <property type="entry name" value="CheY-like_superfamily"/>
</dbReference>
<gene>
    <name evidence="3" type="primary">afsQ1_4</name>
    <name evidence="3" type="ORF">ENSA7_60400</name>
</gene>
<dbReference type="SUPFAM" id="SSF52172">
    <property type="entry name" value="CheY-like"/>
    <property type="match status" value="1"/>
</dbReference>
<dbReference type="GO" id="GO:0000160">
    <property type="term" value="P:phosphorelay signal transduction system"/>
    <property type="evidence" value="ECO:0007669"/>
    <property type="project" value="InterPro"/>
</dbReference>
<dbReference type="Proteomes" id="UP000238823">
    <property type="component" value="Unassembled WGS sequence"/>
</dbReference>
<evidence type="ECO:0000313" key="3">
    <source>
        <dbReference type="EMBL" id="PRQ00546.1"/>
    </source>
</evidence>
<protein>
    <submittedName>
        <fullName evidence="3">Transcriptional regulatory protein AfsQ1</fullName>
    </submittedName>
</protein>
<dbReference type="Pfam" id="PF14082">
    <property type="entry name" value="SduA_C"/>
    <property type="match status" value="1"/>
</dbReference>
<name>A0A2S9Y666_9BACT</name>
<accession>A0A2S9Y666</accession>
<keyword evidence="1" id="KW-0597">Phosphoprotein</keyword>
<evidence type="ECO:0000313" key="4">
    <source>
        <dbReference type="Proteomes" id="UP000238823"/>
    </source>
</evidence>
<dbReference type="EMBL" id="PVNL01000118">
    <property type="protein sequence ID" value="PRQ00546.1"/>
    <property type="molecule type" value="Genomic_DNA"/>
</dbReference>
<dbReference type="Pfam" id="PF00072">
    <property type="entry name" value="Response_reg"/>
    <property type="match status" value="1"/>
</dbReference>